<reference evidence="2 3" key="1">
    <citation type="submission" date="2019-07" db="EMBL/GenBank/DDBJ databases">
        <title>Draft genome for Streptomyces benahoarensis MZ03-48.</title>
        <authorList>
            <person name="Gonzalez-Pimentel J.L."/>
        </authorList>
    </citation>
    <scope>NUCLEOTIDE SEQUENCE [LARGE SCALE GENOMIC DNA]</scope>
    <source>
        <strain evidence="2 3">MZ03-48</strain>
    </source>
</reference>
<comment type="caution">
    <text evidence="2">The sequence shown here is derived from an EMBL/GenBank/DDBJ whole genome shotgun (WGS) entry which is preliminary data.</text>
</comment>
<evidence type="ECO:0000313" key="3">
    <source>
        <dbReference type="Proteomes" id="UP000320888"/>
    </source>
</evidence>
<name>A0A553ZQC8_9ACTN</name>
<accession>A0A553ZQC8</accession>
<feature type="region of interest" description="Disordered" evidence="1">
    <location>
        <begin position="136"/>
        <end position="157"/>
    </location>
</feature>
<evidence type="ECO:0000313" key="2">
    <source>
        <dbReference type="EMBL" id="TSB43623.1"/>
    </source>
</evidence>
<sequence length="157" mass="17815">MTVAVQSMVPEYVWTANNALVFTPTGMPLAAYPLIPKLLGNQEPGGRVVAVQDVIASWVGMSRSQVTRGLQHLGFAQMVWKEGNGVYRLSPLIAGFRTPAEQLAAIGEMDDDDRFDHPHFQERYEHRVAEYEKERLEKAVRRQRPTEPIDLASRRKR</sequence>
<dbReference type="RefSeq" id="WP_143940108.1">
    <property type="nucleotide sequence ID" value="NZ_VKLS01000018.1"/>
</dbReference>
<proteinExistence type="predicted"/>
<evidence type="ECO:0000256" key="1">
    <source>
        <dbReference type="SAM" id="MobiDB-lite"/>
    </source>
</evidence>
<protein>
    <submittedName>
        <fullName evidence="2">Uncharacterized protein</fullName>
    </submittedName>
</protein>
<gene>
    <name evidence="2" type="ORF">FNZ23_03465</name>
</gene>
<dbReference type="AlphaFoldDB" id="A0A553ZQC8"/>
<organism evidence="2 3">
    <name type="scientific">Streptomyces benahoarensis</name>
    <dbReference type="NCBI Taxonomy" id="2595054"/>
    <lineage>
        <taxon>Bacteria</taxon>
        <taxon>Bacillati</taxon>
        <taxon>Actinomycetota</taxon>
        <taxon>Actinomycetes</taxon>
        <taxon>Kitasatosporales</taxon>
        <taxon>Streptomycetaceae</taxon>
        <taxon>Streptomyces</taxon>
    </lineage>
</organism>
<dbReference type="Proteomes" id="UP000320888">
    <property type="component" value="Unassembled WGS sequence"/>
</dbReference>
<feature type="compositionally biased region" description="Basic and acidic residues" evidence="1">
    <location>
        <begin position="136"/>
        <end position="147"/>
    </location>
</feature>
<dbReference type="EMBL" id="VKLS01000018">
    <property type="protein sequence ID" value="TSB43623.1"/>
    <property type="molecule type" value="Genomic_DNA"/>
</dbReference>
<keyword evidence="3" id="KW-1185">Reference proteome</keyword>
<dbReference type="OrthoDB" id="4182129at2"/>